<evidence type="ECO:0000256" key="7">
    <source>
        <dbReference type="PROSITE-ProRule" id="PRU01373"/>
    </source>
</evidence>
<dbReference type="AlphaFoldDB" id="A0A0T7FQR4"/>
<dbReference type="CDD" id="cd16913">
    <property type="entry name" value="YkuD_like"/>
    <property type="match status" value="1"/>
</dbReference>
<comment type="pathway">
    <text evidence="1 7">Cell wall biogenesis; peptidoglycan biosynthesis.</text>
</comment>
<dbReference type="InterPro" id="IPR052905">
    <property type="entry name" value="LD-transpeptidase_YkuD-like"/>
</dbReference>
<dbReference type="PANTHER" id="PTHR41533:SF1">
    <property type="entry name" value="L,D-TRANSPEPTIDASE YCBB-RELATED"/>
    <property type="match status" value="1"/>
</dbReference>
<evidence type="ECO:0000256" key="2">
    <source>
        <dbReference type="ARBA" id="ARBA00005992"/>
    </source>
</evidence>
<dbReference type="EMBL" id="CCRH01000010">
    <property type="protein sequence ID" value="CDZ37329.1"/>
    <property type="molecule type" value="Genomic_DNA"/>
</dbReference>
<proteinExistence type="inferred from homology"/>
<keyword evidence="5 7" id="KW-0573">Peptidoglycan synthesis</keyword>
<dbReference type="InterPro" id="IPR036366">
    <property type="entry name" value="PGBDSf"/>
</dbReference>
<evidence type="ECO:0000259" key="8">
    <source>
        <dbReference type="PROSITE" id="PS52029"/>
    </source>
</evidence>
<dbReference type="InterPro" id="IPR038063">
    <property type="entry name" value="Transpep_catalytic_dom"/>
</dbReference>
<dbReference type="InterPro" id="IPR036365">
    <property type="entry name" value="PGBD-like_sf"/>
</dbReference>
<dbReference type="PROSITE" id="PS52029">
    <property type="entry name" value="LD_TPASE"/>
    <property type="match status" value="1"/>
</dbReference>
<evidence type="ECO:0000256" key="1">
    <source>
        <dbReference type="ARBA" id="ARBA00004752"/>
    </source>
</evidence>
<feature type="domain" description="L,D-TPase catalytic" evidence="8">
    <location>
        <begin position="245"/>
        <end position="434"/>
    </location>
</feature>
<dbReference type="GO" id="GO:0009252">
    <property type="term" value="P:peptidoglycan biosynthetic process"/>
    <property type="evidence" value="ECO:0007669"/>
    <property type="project" value="UniProtKB-UniPathway"/>
</dbReference>
<organism evidence="9 10">
    <name type="scientific">Neorhizobium galegae bv. officinalis</name>
    <dbReference type="NCBI Taxonomy" id="323656"/>
    <lineage>
        <taxon>Bacteria</taxon>
        <taxon>Pseudomonadati</taxon>
        <taxon>Pseudomonadota</taxon>
        <taxon>Alphaproteobacteria</taxon>
        <taxon>Hyphomicrobiales</taxon>
        <taxon>Rhizobiaceae</taxon>
        <taxon>Rhizobium/Agrobacterium group</taxon>
        <taxon>Neorhizobium</taxon>
    </lineage>
</organism>
<evidence type="ECO:0000256" key="3">
    <source>
        <dbReference type="ARBA" id="ARBA00022679"/>
    </source>
</evidence>
<feature type="active site" description="Proton donor/acceptor" evidence="7">
    <location>
        <position position="375"/>
    </location>
</feature>
<feature type="active site" description="Nucleophile" evidence="7">
    <location>
        <position position="394"/>
    </location>
</feature>
<evidence type="ECO:0000256" key="4">
    <source>
        <dbReference type="ARBA" id="ARBA00022960"/>
    </source>
</evidence>
<dbReference type="InterPro" id="IPR005490">
    <property type="entry name" value="LD_TPept_cat_dom"/>
</dbReference>
<dbReference type="UniPathway" id="UPA00219"/>
<name>A0A0T7FQR4_NEOGA</name>
<comment type="similarity">
    <text evidence="2">Belongs to the YkuD family.</text>
</comment>
<gene>
    <name evidence="9" type="ORF">NGAL_HAMBI1145_38020</name>
</gene>
<accession>A0A0T7FQR4</accession>
<dbReference type="GO" id="GO:0008360">
    <property type="term" value="P:regulation of cell shape"/>
    <property type="evidence" value="ECO:0007669"/>
    <property type="project" value="UniProtKB-UniRule"/>
</dbReference>
<protein>
    <submittedName>
        <fullName evidence="9">Peptidoglycan-binding domain 1 protein</fullName>
    </submittedName>
</protein>
<dbReference type="Gene3D" id="2.40.440.10">
    <property type="entry name" value="L,D-transpeptidase catalytic domain-like"/>
    <property type="match status" value="1"/>
</dbReference>
<dbReference type="GO" id="GO:0071555">
    <property type="term" value="P:cell wall organization"/>
    <property type="evidence" value="ECO:0007669"/>
    <property type="project" value="UniProtKB-UniRule"/>
</dbReference>
<dbReference type="Gene3D" id="1.10.101.10">
    <property type="entry name" value="PGBD-like superfamily/PGBD"/>
    <property type="match status" value="1"/>
</dbReference>
<dbReference type="InterPro" id="IPR002477">
    <property type="entry name" value="Peptidoglycan-bd-like"/>
</dbReference>
<evidence type="ECO:0000256" key="5">
    <source>
        <dbReference type="ARBA" id="ARBA00022984"/>
    </source>
</evidence>
<evidence type="ECO:0000313" key="10">
    <source>
        <dbReference type="Proteomes" id="UP000046176"/>
    </source>
</evidence>
<sequence length="491" mass="54313">MQRAGGNSRFHDIAMTTKPPCGCANFLRVLNHIPVGVVDAARDQMGTMMSKKIGSEALSRRALLRTAFSAGAAALAAPAFAQTAMDDLINAPRRGTWDDQFDAKAASRTAVNVVSNNPVLGAGGPANIQQAIIDYQQIVANGGWPEVNPGQQRLRLGVVDPSVQQLRQRLMISGDLPREAGMSSSFDSYVDGAVKRFQARHGLPADGVMGEFTVKAMNISADVRLRQLGTNLVRLQSMSGDLGPRYVMVNIPAAYIEAVENDRVALRTNAVVGRIDRPTHAINSKIYEVILNPYWTAPRSIVEKDIVPLMRKDPTYLTRNNIRLIDGKGNEVAPETVDWFAPKAPNLMFRQDPGKINAMASTKINFHNPNNEYMHDTPQQGLFNKLMRFESSGCMRVQNVRDLISWLLRDTTGWSRQEIERVISTRQNTPIKLTTEVPVYIVYITAWSAKDRVVQFRDDIYERDGNQELALQTTTGIEKPAGAADDDLLPQ</sequence>
<dbReference type="GO" id="GO:0004180">
    <property type="term" value="F:carboxypeptidase activity"/>
    <property type="evidence" value="ECO:0007669"/>
    <property type="project" value="UniProtKB-ARBA"/>
</dbReference>
<keyword evidence="3" id="KW-0808">Transferase</keyword>
<dbReference type="Pfam" id="PF01471">
    <property type="entry name" value="PG_binding_1"/>
    <property type="match status" value="1"/>
</dbReference>
<keyword evidence="6 7" id="KW-0961">Cell wall biogenesis/degradation</keyword>
<dbReference type="GO" id="GO:0016740">
    <property type="term" value="F:transferase activity"/>
    <property type="evidence" value="ECO:0007669"/>
    <property type="project" value="UniProtKB-KW"/>
</dbReference>
<dbReference type="Proteomes" id="UP000046176">
    <property type="component" value="Unassembled WGS sequence"/>
</dbReference>
<dbReference type="SUPFAM" id="SSF47090">
    <property type="entry name" value="PGBD-like"/>
    <property type="match status" value="1"/>
</dbReference>
<evidence type="ECO:0000313" key="9">
    <source>
        <dbReference type="EMBL" id="CDZ37329.1"/>
    </source>
</evidence>
<reference evidence="9 10" key="1">
    <citation type="submission" date="2014-08" db="EMBL/GenBank/DDBJ databases">
        <authorList>
            <person name="Chen Y.-H."/>
        </authorList>
    </citation>
    <scope>NUCLEOTIDE SEQUENCE [LARGE SCALE GENOMIC DNA]</scope>
</reference>
<dbReference type="Pfam" id="PF03734">
    <property type="entry name" value="YkuD"/>
    <property type="match status" value="1"/>
</dbReference>
<evidence type="ECO:0000256" key="6">
    <source>
        <dbReference type="ARBA" id="ARBA00023316"/>
    </source>
</evidence>
<dbReference type="PANTHER" id="PTHR41533">
    <property type="entry name" value="L,D-TRANSPEPTIDASE HI_1667-RELATED"/>
    <property type="match status" value="1"/>
</dbReference>
<keyword evidence="4 7" id="KW-0133">Cell shape</keyword>
<dbReference type="SUPFAM" id="SSF141523">
    <property type="entry name" value="L,D-transpeptidase catalytic domain-like"/>
    <property type="match status" value="1"/>
</dbReference>